<comment type="caution">
    <text evidence="11">The sequence shown here is derived from an EMBL/GenBank/DDBJ whole genome shotgun (WGS) entry which is preliminary data.</text>
</comment>
<feature type="transmembrane region" description="Helical" evidence="10">
    <location>
        <begin position="278"/>
        <end position="299"/>
    </location>
</feature>
<proteinExistence type="inferred from homology"/>
<evidence type="ECO:0000313" key="12">
    <source>
        <dbReference type="Proteomes" id="UP001642520"/>
    </source>
</evidence>
<keyword evidence="12" id="KW-1185">Reference proteome</keyword>
<keyword evidence="3 10" id="KW-0716">Sensory transduction</keyword>
<keyword evidence="6 10" id="KW-1133">Transmembrane helix</keyword>
<evidence type="ECO:0000256" key="4">
    <source>
        <dbReference type="ARBA" id="ARBA00022692"/>
    </source>
</evidence>
<dbReference type="EMBL" id="CAXAJV020001292">
    <property type="protein sequence ID" value="CAL7941813.1"/>
    <property type="molecule type" value="Genomic_DNA"/>
</dbReference>
<evidence type="ECO:0000256" key="7">
    <source>
        <dbReference type="ARBA" id="ARBA00023136"/>
    </source>
</evidence>
<keyword evidence="5 10" id="KW-0552">Olfaction</keyword>
<dbReference type="Proteomes" id="UP001642520">
    <property type="component" value="Unassembled WGS sequence"/>
</dbReference>
<evidence type="ECO:0000256" key="8">
    <source>
        <dbReference type="ARBA" id="ARBA00023170"/>
    </source>
</evidence>
<keyword evidence="7 10" id="KW-0472">Membrane</keyword>
<keyword evidence="2" id="KW-1003">Cell membrane</keyword>
<evidence type="ECO:0000256" key="10">
    <source>
        <dbReference type="RuleBase" id="RU351113"/>
    </source>
</evidence>
<organism evidence="11 12">
    <name type="scientific">Xylocopa violacea</name>
    <name type="common">Violet carpenter bee</name>
    <name type="synonym">Apis violacea</name>
    <dbReference type="NCBI Taxonomy" id="135666"/>
    <lineage>
        <taxon>Eukaryota</taxon>
        <taxon>Metazoa</taxon>
        <taxon>Ecdysozoa</taxon>
        <taxon>Arthropoda</taxon>
        <taxon>Hexapoda</taxon>
        <taxon>Insecta</taxon>
        <taxon>Pterygota</taxon>
        <taxon>Neoptera</taxon>
        <taxon>Endopterygota</taxon>
        <taxon>Hymenoptera</taxon>
        <taxon>Apocrita</taxon>
        <taxon>Aculeata</taxon>
        <taxon>Apoidea</taxon>
        <taxon>Anthophila</taxon>
        <taxon>Apidae</taxon>
        <taxon>Xylocopa</taxon>
        <taxon>Xylocopa</taxon>
    </lineage>
</organism>
<dbReference type="PANTHER" id="PTHR21137">
    <property type="entry name" value="ODORANT RECEPTOR"/>
    <property type="match status" value="1"/>
</dbReference>
<protein>
    <recommendedName>
        <fullName evidence="10">Odorant receptor</fullName>
    </recommendedName>
</protein>
<feature type="transmembrane region" description="Helical" evidence="10">
    <location>
        <begin position="252"/>
        <end position="272"/>
    </location>
</feature>
<comment type="subcellular location">
    <subcellularLocation>
        <location evidence="1 10">Cell membrane</location>
        <topology evidence="1 10">Multi-pass membrane protein</topology>
    </subcellularLocation>
</comment>
<evidence type="ECO:0000256" key="1">
    <source>
        <dbReference type="ARBA" id="ARBA00004651"/>
    </source>
</evidence>
<evidence type="ECO:0000256" key="9">
    <source>
        <dbReference type="ARBA" id="ARBA00023224"/>
    </source>
</evidence>
<evidence type="ECO:0000256" key="2">
    <source>
        <dbReference type="ARBA" id="ARBA00022475"/>
    </source>
</evidence>
<feature type="transmembrane region" description="Helical" evidence="10">
    <location>
        <begin position="184"/>
        <end position="203"/>
    </location>
</feature>
<gene>
    <name evidence="11" type="ORF">XYLVIOL_LOCUS5206</name>
</gene>
<keyword evidence="9 10" id="KW-0807">Transducer</keyword>
<comment type="similarity">
    <text evidence="10">Belongs to the insect chemoreceptor superfamily. Heteromeric odorant receptor channel (TC 1.A.69) family.</text>
</comment>
<dbReference type="PANTHER" id="PTHR21137:SF35">
    <property type="entry name" value="ODORANT RECEPTOR 19A-RELATED"/>
    <property type="match status" value="1"/>
</dbReference>
<dbReference type="InterPro" id="IPR004117">
    <property type="entry name" value="7tm6_olfct_rcpt"/>
</dbReference>
<sequence length="391" mass="44609">MTSNSTISSSMKYGLHVTVIWPGTPLPLLRKFCWLFFLGAFQTCQYSYVITHLKSDTLIEIVDNLSICLPYTLVFMKLCIVWTHPSLLREILSIMEEECRKYAALDKYNIISKAAHLSYYLTSSAICIHVTSATFYTLGVLMPHGNATTSRKLLLKMNLPFDTNESPIYELVVTVQIICQTVTAYAFGFFGGLLLMVVLHVGCQIDVMCQVLMEIPHKNKKHLRFFVSRHQEIIAFVERIEKLFTFMALSQVVSNTILICCLGYIIVIAIQIEDGFALLIKCVVFYIGICSELFIYCFAGEYLSIKSQLISDTAYKFLWYNMHPNDSRILILVILRSQKGFTVTFGKFASLSMENFMAVNYEICSIVCISIARDDLKNKIHKFYSVVCHII</sequence>
<evidence type="ECO:0000256" key="3">
    <source>
        <dbReference type="ARBA" id="ARBA00022606"/>
    </source>
</evidence>
<dbReference type="Pfam" id="PF02949">
    <property type="entry name" value="7tm_6"/>
    <property type="match status" value="1"/>
</dbReference>
<comment type="caution">
    <text evidence="10">Lacks conserved residue(s) required for the propagation of feature annotation.</text>
</comment>
<accession>A0ABP1NP37</accession>
<evidence type="ECO:0000313" key="11">
    <source>
        <dbReference type="EMBL" id="CAL7941813.1"/>
    </source>
</evidence>
<evidence type="ECO:0000256" key="6">
    <source>
        <dbReference type="ARBA" id="ARBA00022989"/>
    </source>
</evidence>
<name>A0ABP1NP37_XYLVO</name>
<keyword evidence="4 10" id="KW-0812">Transmembrane</keyword>
<keyword evidence="8 10" id="KW-0675">Receptor</keyword>
<evidence type="ECO:0000256" key="5">
    <source>
        <dbReference type="ARBA" id="ARBA00022725"/>
    </source>
</evidence>
<reference evidence="11 12" key="1">
    <citation type="submission" date="2024-08" db="EMBL/GenBank/DDBJ databases">
        <authorList>
            <person name="Will J Nash"/>
            <person name="Angela Man"/>
            <person name="Seanna McTaggart"/>
            <person name="Kendall Baker"/>
            <person name="Tom Barker"/>
            <person name="Leah Catchpole"/>
            <person name="Alex Durrant"/>
            <person name="Karim Gharbi"/>
            <person name="Naomi Irish"/>
            <person name="Gemy Kaithakottil"/>
            <person name="Debby Ku"/>
            <person name="Aaliyah Providence"/>
            <person name="Felix Shaw"/>
            <person name="David Swarbreck"/>
            <person name="Chris Watkins"/>
            <person name="Ann M. McCartney"/>
            <person name="Giulio Formenti"/>
            <person name="Alice Mouton"/>
            <person name="Noel Vella"/>
            <person name="Bjorn M von Reumont"/>
            <person name="Adriana Vella"/>
            <person name="Wilfried Haerty"/>
        </authorList>
    </citation>
    <scope>NUCLEOTIDE SEQUENCE [LARGE SCALE GENOMIC DNA]</scope>
</reference>